<feature type="binding site" evidence="9">
    <location>
        <position position="130"/>
    </location>
    <ligand>
        <name>[2Fe-2S] cluster</name>
        <dbReference type="ChEBI" id="CHEBI:190135"/>
    </ligand>
</feature>
<dbReference type="GeneID" id="68099127"/>
<dbReference type="Proteomes" id="UP000816034">
    <property type="component" value="Unassembled WGS sequence"/>
</dbReference>
<keyword evidence="5 9" id="KW-0408">Iron</keyword>
<dbReference type="Pfam" id="PF01257">
    <property type="entry name" value="2Fe-2S_thioredx"/>
    <property type="match status" value="1"/>
</dbReference>
<dbReference type="GO" id="GO:0008137">
    <property type="term" value="F:NADH dehydrogenase (ubiquinone) activity"/>
    <property type="evidence" value="ECO:0007669"/>
    <property type="project" value="UniProtKB-ARBA"/>
</dbReference>
<dbReference type="PANTHER" id="PTHR10371:SF3">
    <property type="entry name" value="NADH DEHYDROGENASE [UBIQUINONE] FLAVOPROTEIN 2, MITOCHONDRIAL"/>
    <property type="match status" value="1"/>
</dbReference>
<dbReference type="FunFam" id="3.40.30.10:FF:000022">
    <property type="entry name" value="NADH dehydrogenase flavoprotein 2, mitochondrial"/>
    <property type="match status" value="1"/>
</dbReference>
<feature type="binding site" evidence="9">
    <location>
        <position position="135"/>
    </location>
    <ligand>
        <name>[2Fe-2S] cluster</name>
        <dbReference type="ChEBI" id="CHEBI:190135"/>
    </ligand>
</feature>
<keyword evidence="4" id="KW-1278">Translocase</keyword>
<comment type="cofactor">
    <cofactor evidence="8">
        <name>[2Fe-2S] cluster</name>
        <dbReference type="ChEBI" id="CHEBI:190135"/>
    </cofactor>
</comment>
<dbReference type="InterPro" id="IPR002023">
    <property type="entry name" value="NuoE-like"/>
</dbReference>
<dbReference type="NCBIfam" id="TIGR01958">
    <property type="entry name" value="nuoE_fam"/>
    <property type="match status" value="1"/>
</dbReference>
<evidence type="ECO:0000313" key="11">
    <source>
        <dbReference type="EMBL" id="KAG2379556.1"/>
    </source>
</evidence>
<gene>
    <name evidence="11" type="ORF">C9374_006673</name>
</gene>
<comment type="similarity">
    <text evidence="1">Belongs to the complex I 24 kDa subunit family.</text>
</comment>
<proteinExistence type="inferred from homology"/>
<evidence type="ECO:0000313" key="12">
    <source>
        <dbReference type="Proteomes" id="UP000816034"/>
    </source>
</evidence>
<dbReference type="GO" id="GO:1902494">
    <property type="term" value="C:catalytic complex"/>
    <property type="evidence" value="ECO:0007669"/>
    <property type="project" value="UniProtKB-ARBA"/>
</dbReference>
<dbReference type="GO" id="GO:0006120">
    <property type="term" value="P:mitochondrial electron transport, NADH to ubiquinone"/>
    <property type="evidence" value="ECO:0007669"/>
    <property type="project" value="UniProtKB-ARBA"/>
</dbReference>
<keyword evidence="2 9" id="KW-0001">2Fe-2S</keyword>
<comment type="cofactor">
    <cofactor evidence="9">
        <name>[2Fe-2S] cluster</name>
        <dbReference type="ChEBI" id="CHEBI:190135"/>
    </cofactor>
    <text evidence="9">Binds 1 [2Fe-2S] cluster.</text>
</comment>
<dbReference type="PIRSF" id="PIRSF000216">
    <property type="entry name" value="NADH_DH_24kDa"/>
    <property type="match status" value="1"/>
</dbReference>
<evidence type="ECO:0000256" key="4">
    <source>
        <dbReference type="ARBA" id="ARBA00022967"/>
    </source>
</evidence>
<keyword evidence="6 9" id="KW-0411">Iron-sulfur</keyword>
<protein>
    <submittedName>
        <fullName evidence="11">Uncharacterized protein</fullName>
    </submittedName>
</protein>
<evidence type="ECO:0000256" key="5">
    <source>
        <dbReference type="ARBA" id="ARBA00023004"/>
    </source>
</evidence>
<dbReference type="GO" id="GO:0051537">
    <property type="term" value="F:2 iron, 2 sulfur cluster binding"/>
    <property type="evidence" value="ECO:0007669"/>
    <property type="project" value="UniProtKB-KW"/>
</dbReference>
<dbReference type="RefSeq" id="XP_044546818.1">
    <property type="nucleotide sequence ID" value="XM_044696559.1"/>
</dbReference>
<dbReference type="InterPro" id="IPR036249">
    <property type="entry name" value="Thioredoxin-like_sf"/>
</dbReference>
<evidence type="ECO:0000256" key="9">
    <source>
        <dbReference type="PIRSR" id="PIRSR000216-1"/>
    </source>
</evidence>
<dbReference type="Gene3D" id="1.10.10.1590">
    <property type="entry name" value="NADH-quinone oxidoreductase subunit E"/>
    <property type="match status" value="1"/>
</dbReference>
<keyword evidence="12" id="KW-1185">Reference proteome</keyword>
<comment type="caution">
    <text evidence="11">The sequence shown here is derived from an EMBL/GenBank/DDBJ whole genome shotgun (WGS) entry which is preliminary data.</text>
</comment>
<evidence type="ECO:0000256" key="10">
    <source>
        <dbReference type="SAM" id="MobiDB-lite"/>
    </source>
</evidence>
<evidence type="ECO:0000256" key="6">
    <source>
        <dbReference type="ARBA" id="ARBA00023014"/>
    </source>
</evidence>
<keyword evidence="3 9" id="KW-0479">Metal-binding</keyword>
<dbReference type="InterPro" id="IPR041921">
    <property type="entry name" value="NuoE_N"/>
</dbReference>
<dbReference type="GO" id="GO:0046872">
    <property type="term" value="F:metal ion binding"/>
    <property type="evidence" value="ECO:0007669"/>
    <property type="project" value="UniProtKB-KW"/>
</dbReference>
<dbReference type="InterPro" id="IPR042128">
    <property type="entry name" value="NuoE_dom"/>
</dbReference>
<evidence type="ECO:0000256" key="8">
    <source>
        <dbReference type="ARBA" id="ARBA00034078"/>
    </source>
</evidence>
<dbReference type="FunFam" id="1.10.10.1590:FF:000001">
    <property type="entry name" value="NADH-quinone oxidoreductase subunit E"/>
    <property type="match status" value="1"/>
</dbReference>
<dbReference type="Gene3D" id="3.40.30.10">
    <property type="entry name" value="Glutaredoxin"/>
    <property type="match status" value="1"/>
</dbReference>
<feature type="binding site" evidence="9">
    <location>
        <position position="171"/>
    </location>
    <ligand>
        <name>[2Fe-2S] cluster</name>
        <dbReference type="ChEBI" id="CHEBI:190135"/>
    </ligand>
</feature>
<dbReference type="GO" id="GO:0098796">
    <property type="term" value="C:membrane protein complex"/>
    <property type="evidence" value="ECO:0007669"/>
    <property type="project" value="UniProtKB-ARBA"/>
</dbReference>
<evidence type="ECO:0000256" key="1">
    <source>
        <dbReference type="ARBA" id="ARBA00010643"/>
    </source>
</evidence>
<feature type="binding site" evidence="9">
    <location>
        <position position="175"/>
    </location>
    <ligand>
        <name>[2Fe-2S] cluster</name>
        <dbReference type="ChEBI" id="CHEBI:190135"/>
    </ligand>
</feature>
<evidence type="ECO:0000256" key="3">
    <source>
        <dbReference type="ARBA" id="ARBA00022723"/>
    </source>
</evidence>
<sequence length="267" mass="30137">MMRATTKTLRLFSSSGITAKRYFSSSRASFLQYKHVDTEYNNAQTPFDFTPESYEEIKKILAKYPAKHKQSGILPLLHLAQRQNKGWIPLAAINKIAEICEVSPKNVFECVSFYTMYNTTPIGRYQIQVCVTTPCMITGSDDILAALEDHLGIKLGETTPDKMFTLSEMECMGCCTNAPMIAISDYSSPEAFKYDYFEDLTVARTIEIVEMLKRGEYPKVGPQNGRRNADPLGGQKTLLFEDGDLPKPYCRNLDEQPPQQPATPQQK</sequence>
<reference evidence="11 12" key="1">
    <citation type="journal article" date="2018" name="BMC Genomics">
        <title>The genome of Naegleria lovaniensis, the basis for a comparative approach to unravel pathogenicity factors of the human pathogenic amoeba N. fowleri.</title>
        <authorList>
            <person name="Liechti N."/>
            <person name="Schurch N."/>
            <person name="Bruggmann R."/>
            <person name="Wittwer M."/>
        </authorList>
    </citation>
    <scope>NUCLEOTIDE SEQUENCE [LARGE SCALE GENOMIC DNA]</scope>
    <source>
        <strain evidence="11 12">ATCC 30569</strain>
    </source>
</reference>
<dbReference type="SUPFAM" id="SSF52833">
    <property type="entry name" value="Thioredoxin-like"/>
    <property type="match status" value="1"/>
</dbReference>
<name>A0AA88KIU8_NAELO</name>
<evidence type="ECO:0000256" key="2">
    <source>
        <dbReference type="ARBA" id="ARBA00022714"/>
    </source>
</evidence>
<dbReference type="PROSITE" id="PS01099">
    <property type="entry name" value="COMPLEX1_24K"/>
    <property type="match status" value="1"/>
</dbReference>
<organism evidence="11 12">
    <name type="scientific">Naegleria lovaniensis</name>
    <name type="common">Amoeba</name>
    <dbReference type="NCBI Taxonomy" id="51637"/>
    <lineage>
        <taxon>Eukaryota</taxon>
        <taxon>Discoba</taxon>
        <taxon>Heterolobosea</taxon>
        <taxon>Tetramitia</taxon>
        <taxon>Eutetramitia</taxon>
        <taxon>Vahlkampfiidae</taxon>
        <taxon>Naegleria</taxon>
    </lineage>
</organism>
<dbReference type="PANTHER" id="PTHR10371">
    <property type="entry name" value="NADH DEHYDROGENASE UBIQUINONE FLAVOPROTEIN 2, MITOCHONDRIAL"/>
    <property type="match status" value="1"/>
</dbReference>
<feature type="region of interest" description="Disordered" evidence="10">
    <location>
        <begin position="217"/>
        <end position="267"/>
    </location>
</feature>
<dbReference type="CDD" id="cd03064">
    <property type="entry name" value="TRX_Fd_NuoE"/>
    <property type="match status" value="1"/>
</dbReference>
<evidence type="ECO:0000256" key="7">
    <source>
        <dbReference type="ARBA" id="ARBA00023027"/>
    </source>
</evidence>
<accession>A0AA88KIU8</accession>
<keyword evidence="7" id="KW-0520">NAD</keyword>
<dbReference type="GO" id="GO:0003954">
    <property type="term" value="F:NADH dehydrogenase activity"/>
    <property type="evidence" value="ECO:0007669"/>
    <property type="project" value="TreeGrafter"/>
</dbReference>
<dbReference type="AlphaFoldDB" id="A0AA88KIU8"/>
<dbReference type="GO" id="GO:0005743">
    <property type="term" value="C:mitochondrial inner membrane"/>
    <property type="evidence" value="ECO:0007669"/>
    <property type="project" value="UniProtKB-ARBA"/>
</dbReference>
<dbReference type="EMBL" id="PYSW02000028">
    <property type="protein sequence ID" value="KAG2379556.1"/>
    <property type="molecule type" value="Genomic_DNA"/>
</dbReference>